<dbReference type="Proteomes" id="UP000445000">
    <property type="component" value="Unassembled WGS sequence"/>
</dbReference>
<keyword evidence="10" id="KW-1185">Reference proteome</keyword>
<dbReference type="InterPro" id="IPR006143">
    <property type="entry name" value="RND_pump_MFP"/>
</dbReference>
<comment type="subcellular location">
    <subcellularLocation>
        <location evidence="1">Cell inner membrane</location>
        <topology evidence="1">Lipid-anchor</topology>
    </subcellularLocation>
</comment>
<evidence type="ECO:0000259" key="6">
    <source>
        <dbReference type="Pfam" id="PF25917"/>
    </source>
</evidence>
<dbReference type="GO" id="GO:0022857">
    <property type="term" value="F:transmembrane transporter activity"/>
    <property type="evidence" value="ECO:0007669"/>
    <property type="project" value="InterPro"/>
</dbReference>
<evidence type="ECO:0000256" key="3">
    <source>
        <dbReference type="SAM" id="MobiDB-lite"/>
    </source>
</evidence>
<comment type="similarity">
    <text evidence="2">Belongs to the membrane fusion protein (MFP) (TC 8.A.1) family.</text>
</comment>
<dbReference type="RefSeq" id="WP_161813924.1">
    <property type="nucleotide sequence ID" value="NZ_BLJN01000004.1"/>
</dbReference>
<protein>
    <submittedName>
        <fullName evidence="9">Acriflavine resistance protein E</fullName>
    </submittedName>
</protein>
<reference evidence="10" key="1">
    <citation type="submission" date="2020-01" db="EMBL/GenBank/DDBJ databases">
        <title>'Steroidobacter agaridevorans' sp. nov., agar-degrading bacteria isolated from rhizosphere soils.</title>
        <authorList>
            <person name="Ikenaga M."/>
            <person name="Kataoka M."/>
            <person name="Murouchi A."/>
            <person name="Katsuragi S."/>
            <person name="Sakai M."/>
        </authorList>
    </citation>
    <scope>NUCLEOTIDE SEQUENCE [LARGE SCALE GENOMIC DNA]</scope>
    <source>
        <strain evidence="10">YU21-B</strain>
    </source>
</reference>
<evidence type="ECO:0000259" key="8">
    <source>
        <dbReference type="Pfam" id="PF25967"/>
    </source>
</evidence>
<feature type="domain" description="Multidrug resistance protein MdtA-like beta-barrel" evidence="7">
    <location>
        <begin position="220"/>
        <end position="306"/>
    </location>
</feature>
<dbReference type="FunFam" id="2.40.420.20:FF:000001">
    <property type="entry name" value="Efflux RND transporter periplasmic adaptor subunit"/>
    <property type="match status" value="1"/>
</dbReference>
<dbReference type="Pfam" id="PF25876">
    <property type="entry name" value="HH_MFP_RND"/>
    <property type="match status" value="1"/>
</dbReference>
<sequence length="403" mass="42245">MSFSVSSPTTPSVSKLRAGFAISVAALALVLAGCSKDQAAGGKRPATEVGFITVQPQPLVLQSELAGRTTPYLVSDVRPQVSGIVKFRRFEEGTQVKAGQVLYEIDPAPYEAAAAEAKAGLANAKASVDATRLKAQRYDELLAIEGVSQQEADDARMAYQQALASVAQMQASLASAQINLDYTKVRAPISGRIGKSTVTPGALVTANQETALATIRTLDPIYVDMTQSSAELLKLRRLIGEAGMKSGQAKVRLKLEDGSQYKQAGTIKFQEVAVDESTGSVTLRAQFPNPDGMLLPGMYVRAVLDQAVSTTAILAPQQGITRDVKGNATALVLSADNKVEQRTLVAERAIGDRWLISNGLAEGDRLIVEGTSKVRVGDTVNPVDVGSGTKAASAEAASPTSGG</sequence>
<dbReference type="InterPro" id="IPR058624">
    <property type="entry name" value="MdtA-like_HH"/>
</dbReference>
<dbReference type="PANTHER" id="PTHR30158:SF3">
    <property type="entry name" value="MULTIDRUG EFFLUX PUMP SUBUNIT ACRA-RELATED"/>
    <property type="match status" value="1"/>
</dbReference>
<dbReference type="Gene3D" id="2.40.50.100">
    <property type="match status" value="1"/>
</dbReference>
<evidence type="ECO:0000259" key="7">
    <source>
        <dbReference type="Pfam" id="PF25944"/>
    </source>
</evidence>
<dbReference type="Gene3D" id="2.40.30.170">
    <property type="match status" value="1"/>
</dbReference>
<feature type="signal peptide" evidence="4">
    <location>
        <begin position="1"/>
        <end position="39"/>
    </location>
</feature>
<feature type="domain" description="Multidrug resistance protein MdtA-like alpha-helical hairpin" evidence="5">
    <location>
        <begin position="115"/>
        <end position="183"/>
    </location>
</feature>
<dbReference type="GO" id="GO:0015721">
    <property type="term" value="P:bile acid and bile salt transport"/>
    <property type="evidence" value="ECO:0007669"/>
    <property type="project" value="TreeGrafter"/>
</dbReference>
<comment type="caution">
    <text evidence="9">The sequence shown here is derived from an EMBL/GenBank/DDBJ whole genome shotgun (WGS) entry which is preliminary data.</text>
</comment>
<dbReference type="AlphaFoldDB" id="A0A829YIC2"/>
<dbReference type="PANTHER" id="PTHR30158">
    <property type="entry name" value="ACRA/E-RELATED COMPONENT OF DRUG EFFLUX TRANSPORTER"/>
    <property type="match status" value="1"/>
</dbReference>
<evidence type="ECO:0000256" key="1">
    <source>
        <dbReference type="ARBA" id="ARBA00004519"/>
    </source>
</evidence>
<dbReference type="SUPFAM" id="SSF111369">
    <property type="entry name" value="HlyD-like secretion proteins"/>
    <property type="match status" value="1"/>
</dbReference>
<feature type="domain" description="Multidrug resistance protein MdtA-like C-terminal permuted SH3" evidence="8">
    <location>
        <begin position="312"/>
        <end position="371"/>
    </location>
</feature>
<dbReference type="NCBIfam" id="TIGR01730">
    <property type="entry name" value="RND_mfp"/>
    <property type="match status" value="1"/>
</dbReference>
<dbReference type="Gene3D" id="2.40.420.20">
    <property type="match status" value="1"/>
</dbReference>
<dbReference type="InterPro" id="IPR058627">
    <property type="entry name" value="MdtA-like_C"/>
</dbReference>
<dbReference type="Pfam" id="PF25917">
    <property type="entry name" value="BSH_RND"/>
    <property type="match status" value="1"/>
</dbReference>
<organism evidence="9 10">
    <name type="scientific">Steroidobacter agaridevorans</name>
    <dbReference type="NCBI Taxonomy" id="2695856"/>
    <lineage>
        <taxon>Bacteria</taxon>
        <taxon>Pseudomonadati</taxon>
        <taxon>Pseudomonadota</taxon>
        <taxon>Gammaproteobacteria</taxon>
        <taxon>Steroidobacterales</taxon>
        <taxon>Steroidobacteraceae</taxon>
        <taxon>Steroidobacter</taxon>
    </lineage>
</organism>
<evidence type="ECO:0000256" key="2">
    <source>
        <dbReference type="ARBA" id="ARBA00009477"/>
    </source>
</evidence>
<feature type="domain" description="Multidrug resistance protein MdtA-like barrel-sandwich hybrid" evidence="6">
    <location>
        <begin position="76"/>
        <end position="215"/>
    </location>
</feature>
<evidence type="ECO:0000256" key="4">
    <source>
        <dbReference type="SAM" id="SignalP"/>
    </source>
</evidence>
<name>A0A829YIC2_9GAMM</name>
<proteinExistence type="inferred from homology"/>
<dbReference type="Pfam" id="PF25944">
    <property type="entry name" value="Beta-barrel_RND"/>
    <property type="match status" value="1"/>
</dbReference>
<dbReference type="Pfam" id="PF25967">
    <property type="entry name" value="RND-MFP_C"/>
    <property type="match status" value="1"/>
</dbReference>
<dbReference type="InterPro" id="IPR058626">
    <property type="entry name" value="MdtA-like_b-barrel"/>
</dbReference>
<feature type="chain" id="PRO_5032682806" evidence="4">
    <location>
        <begin position="40"/>
        <end position="403"/>
    </location>
</feature>
<keyword evidence="4" id="KW-0732">Signal</keyword>
<accession>A0A829YIC2</accession>
<dbReference type="InterPro" id="IPR058625">
    <property type="entry name" value="MdtA-like_BSH"/>
</dbReference>
<dbReference type="GO" id="GO:0046677">
    <property type="term" value="P:response to antibiotic"/>
    <property type="evidence" value="ECO:0007669"/>
    <property type="project" value="TreeGrafter"/>
</dbReference>
<evidence type="ECO:0000313" key="9">
    <source>
        <dbReference type="EMBL" id="GFE82266.1"/>
    </source>
</evidence>
<dbReference type="Gene3D" id="1.10.287.470">
    <property type="entry name" value="Helix hairpin bin"/>
    <property type="match status" value="1"/>
</dbReference>
<gene>
    <name evidence="9" type="ORF">GCM10011487_42660</name>
</gene>
<evidence type="ECO:0000313" key="10">
    <source>
        <dbReference type="Proteomes" id="UP000445000"/>
    </source>
</evidence>
<feature type="region of interest" description="Disordered" evidence="3">
    <location>
        <begin position="379"/>
        <end position="403"/>
    </location>
</feature>
<dbReference type="EMBL" id="BLJN01000004">
    <property type="protein sequence ID" value="GFE82266.1"/>
    <property type="molecule type" value="Genomic_DNA"/>
</dbReference>
<dbReference type="GO" id="GO:0005886">
    <property type="term" value="C:plasma membrane"/>
    <property type="evidence" value="ECO:0007669"/>
    <property type="project" value="UniProtKB-SubCell"/>
</dbReference>
<evidence type="ECO:0000259" key="5">
    <source>
        <dbReference type="Pfam" id="PF25876"/>
    </source>
</evidence>